<sequence length="348" mass="38462">MLVLRHAAVQAVRTSRIARAMHTASSIDPSDIAHFSRLAEHWWDEDGEFAPLHRMNRVRIDFMRQKLEEVREWDAAMADVCGTSYDYQPSTTFLDGMDMLDVGCGGGILAEAATRLGARVTGVDASAENIRIASLHAAQDPALRLREADSEAPAGASLAYVHSSAEALQAQGRQFDIVTAMEVVEHVNQPADFLRCLASLVKPGGHLFMSTMSRTALSYFITIFMAEHMLRVVTPGTHRHSQYINPDEMVSFFRTLGWIPTEADVLSQRPTLPDGRKAAPLPPRLQFETRGTMYIPGLGRWVLAPSSVADSHATGRSEAWLPTLLGGGLRPTELCNYFFWVRRPLSSS</sequence>
<evidence type="ECO:0000256" key="5">
    <source>
        <dbReference type="HAMAP-Rule" id="MF_03190"/>
    </source>
</evidence>
<comment type="function">
    <text evidence="5">O-methyltransferase required for two non-consecutive steps during ubiquinone biosynthesis. Catalyzes the 2 O-methylation of 3,4-dihydroxy-5-(all-trans-polyprenyl)benzoic acid into 4-hydroxy-3-methoxy-5-(all-trans-polyprenyl)benzoic acid. Also catalyzes the last step of ubiquinone biosynthesis by mediating methylation of 3-demethylubiquinone into ubiquinone. Also able to mediate the methylation of 3-demethylubiquinol into ubiquinol.</text>
</comment>
<dbReference type="GO" id="GO:0010420">
    <property type="term" value="F:polyprenyldihydroxybenzoate methyltransferase activity"/>
    <property type="evidence" value="ECO:0007669"/>
    <property type="project" value="UniProtKB-UniRule"/>
</dbReference>
<keyword evidence="6" id="KW-0830">Ubiquinone</keyword>
<comment type="catalytic activity">
    <reaction evidence="5">
        <text>a 3,4-dihydroxy-5-(all-trans-polyprenyl)benzoate + S-adenosyl-L-methionine = a 4-hydroxy-3-methoxy-5-(all-trans-polyprenyl)benzoate + S-adenosyl-L-homocysteine + H(+)</text>
        <dbReference type="Rhea" id="RHEA:44452"/>
        <dbReference type="Rhea" id="RHEA-COMP:10930"/>
        <dbReference type="Rhea" id="RHEA-COMP:10931"/>
        <dbReference type="ChEBI" id="CHEBI:15378"/>
        <dbReference type="ChEBI" id="CHEBI:57856"/>
        <dbReference type="ChEBI" id="CHEBI:59789"/>
        <dbReference type="ChEBI" id="CHEBI:64694"/>
        <dbReference type="ChEBI" id="CHEBI:84443"/>
        <dbReference type="EC" id="2.1.1.114"/>
    </reaction>
</comment>
<keyword evidence="5" id="KW-0460">Magnesium</keyword>
<comment type="catalytic activity">
    <reaction evidence="5">
        <text>a 3-demethylubiquinone + S-adenosyl-L-methionine = a ubiquinone + S-adenosyl-L-homocysteine</text>
        <dbReference type="Rhea" id="RHEA:81215"/>
        <dbReference type="Rhea" id="RHEA-COMP:9565"/>
        <dbReference type="Rhea" id="RHEA-COMP:19654"/>
        <dbReference type="ChEBI" id="CHEBI:16389"/>
        <dbReference type="ChEBI" id="CHEBI:57856"/>
        <dbReference type="ChEBI" id="CHEBI:59789"/>
        <dbReference type="ChEBI" id="CHEBI:231825"/>
    </reaction>
</comment>
<dbReference type="GO" id="GO:0031314">
    <property type="term" value="C:extrinsic component of mitochondrial inner membrane"/>
    <property type="evidence" value="ECO:0007669"/>
    <property type="project" value="UniProtKB-UniRule"/>
</dbReference>
<keyword evidence="1 5" id="KW-0489">Methyltransferase</keyword>
<gene>
    <name evidence="5" type="primary">COQ3</name>
    <name evidence="6" type="ORF">Malapachy_0047</name>
</gene>
<feature type="binding site" evidence="5">
    <location>
        <position position="182"/>
    </location>
    <ligand>
        <name>Mg(2+)</name>
        <dbReference type="ChEBI" id="CHEBI:18420"/>
    </ligand>
</feature>
<evidence type="ECO:0000313" key="7">
    <source>
        <dbReference type="Proteomes" id="UP000037751"/>
    </source>
</evidence>
<feature type="binding site" evidence="5">
    <location>
        <position position="103"/>
    </location>
    <ligand>
        <name>S-adenosyl-L-methionine</name>
        <dbReference type="ChEBI" id="CHEBI:59789"/>
    </ligand>
</feature>
<keyword evidence="3 5" id="KW-0831">Ubiquinone biosynthesis</keyword>
<name>A0A0M8MS91_9BASI</name>
<dbReference type="UniPathway" id="UPA00232"/>
<dbReference type="EMBL" id="LGAV01000006">
    <property type="protein sequence ID" value="KOS13304.1"/>
    <property type="molecule type" value="Genomic_DNA"/>
</dbReference>
<dbReference type="InterPro" id="IPR029063">
    <property type="entry name" value="SAM-dependent_MTases_sf"/>
</dbReference>
<dbReference type="Gene3D" id="3.40.50.150">
    <property type="entry name" value="Vaccinia Virus protein VP39"/>
    <property type="match status" value="1"/>
</dbReference>
<dbReference type="PANTHER" id="PTHR43464:SF19">
    <property type="entry name" value="UBIQUINONE BIOSYNTHESIS O-METHYLTRANSFERASE, MITOCHONDRIAL"/>
    <property type="match status" value="1"/>
</dbReference>
<dbReference type="Pfam" id="PF13489">
    <property type="entry name" value="Methyltransf_23"/>
    <property type="match status" value="1"/>
</dbReference>
<dbReference type="STRING" id="77020.A0A0M8MS91"/>
<comment type="caution">
    <text evidence="6">The sequence shown here is derived from an EMBL/GenBank/DDBJ whole genome shotgun (WGS) entry which is preliminary data.</text>
</comment>
<comment type="cofactor">
    <cofactor evidence="5">
        <name>Mg(2+)</name>
        <dbReference type="ChEBI" id="CHEBI:18420"/>
    </cofactor>
</comment>
<dbReference type="OrthoDB" id="3265906at2759"/>
<accession>A0A0M8MS91</accession>
<dbReference type="SUPFAM" id="SSF53335">
    <property type="entry name" value="S-adenosyl-L-methionine-dependent methyltransferases"/>
    <property type="match status" value="1"/>
</dbReference>
<evidence type="ECO:0000313" key="6">
    <source>
        <dbReference type="EMBL" id="KOS13304.1"/>
    </source>
</evidence>
<comment type="similarity">
    <text evidence="5">Belongs to the class I-like SAM-binding methyltransferase superfamily. UbiG/COQ3 family.</text>
</comment>
<proteinExistence type="inferred from homology"/>
<dbReference type="GeneID" id="28726456"/>
<evidence type="ECO:0000256" key="2">
    <source>
        <dbReference type="ARBA" id="ARBA00022679"/>
    </source>
</evidence>
<dbReference type="GO" id="GO:0061542">
    <property type="term" value="F:3-demethylubiquinol 3-O-methyltransferase activity"/>
    <property type="evidence" value="ECO:0007669"/>
    <property type="project" value="UniProtKB-UniRule"/>
</dbReference>
<organism evidence="6 7">
    <name type="scientific">Malassezia pachydermatis</name>
    <dbReference type="NCBI Taxonomy" id="77020"/>
    <lineage>
        <taxon>Eukaryota</taxon>
        <taxon>Fungi</taxon>
        <taxon>Dikarya</taxon>
        <taxon>Basidiomycota</taxon>
        <taxon>Ustilaginomycotina</taxon>
        <taxon>Malasseziomycetes</taxon>
        <taxon>Malasseziales</taxon>
        <taxon>Malasseziaceae</taxon>
        <taxon>Malassezia</taxon>
    </lineage>
</organism>
<dbReference type="HAMAP" id="MF_00472">
    <property type="entry name" value="UbiG"/>
    <property type="match status" value="1"/>
</dbReference>
<evidence type="ECO:0000256" key="1">
    <source>
        <dbReference type="ARBA" id="ARBA00022603"/>
    </source>
</evidence>
<reference evidence="6 7" key="1">
    <citation type="submission" date="2015-07" db="EMBL/GenBank/DDBJ databases">
        <title>Draft Genome Sequence of Malassezia furfur CBS1878 and Malassezia pachydermatis CBS1879.</title>
        <authorList>
            <person name="Triana S."/>
            <person name="Ohm R."/>
            <person name="Gonzalez A."/>
            <person name="DeCock H."/>
            <person name="Restrepo S."/>
            <person name="Celis A."/>
        </authorList>
    </citation>
    <scope>NUCLEOTIDE SEQUENCE [LARGE SCALE GENOMIC DNA]</scope>
    <source>
        <strain evidence="6 7">CBS 1879</strain>
    </source>
</reference>
<dbReference type="PANTHER" id="PTHR43464">
    <property type="entry name" value="METHYLTRANSFERASE"/>
    <property type="match status" value="1"/>
</dbReference>
<dbReference type="RefSeq" id="XP_017990936.1">
    <property type="nucleotide sequence ID" value="XM_018134581.1"/>
</dbReference>
<keyword evidence="5" id="KW-0479">Metal-binding</keyword>
<dbReference type="EC" id="2.1.1.114" evidence="5"/>
<dbReference type="GO" id="GO:0032259">
    <property type="term" value="P:methylation"/>
    <property type="evidence" value="ECO:0007669"/>
    <property type="project" value="UniProtKB-KW"/>
</dbReference>
<dbReference type="CDD" id="cd02440">
    <property type="entry name" value="AdoMet_MTases"/>
    <property type="match status" value="1"/>
</dbReference>
<dbReference type="EC" id="2.1.1.64" evidence="5"/>
<comment type="subunit">
    <text evidence="5">Component of a multi-subunit COQ enzyme complex, composed of at least COQ3, COQ4, COQ5, COQ6, COQ7 and COQ9.</text>
</comment>
<dbReference type="VEuPathDB" id="FungiDB:Malapachy_0047"/>
<dbReference type="NCBIfam" id="TIGR01983">
    <property type="entry name" value="UbiG"/>
    <property type="match status" value="1"/>
</dbReference>
<keyword evidence="5" id="KW-0496">Mitochondrion</keyword>
<dbReference type="GO" id="GO:0120537">
    <property type="term" value="F:3-demethylubiquinone 3-O-methyltransferase activity"/>
    <property type="evidence" value="ECO:0007669"/>
    <property type="project" value="RHEA"/>
</dbReference>
<comment type="subcellular location">
    <subcellularLocation>
        <location evidence="5">Mitochondrion inner membrane</location>
        <topology evidence="5">Peripheral membrane protein</topology>
        <orientation evidence="5">Matrix side</orientation>
    </subcellularLocation>
</comment>
<comment type="catalytic activity">
    <reaction evidence="5">
        <text>a 3-demethylubiquinol + S-adenosyl-L-methionine = a ubiquinol + S-adenosyl-L-homocysteine + H(+)</text>
        <dbReference type="Rhea" id="RHEA:44380"/>
        <dbReference type="Rhea" id="RHEA-COMP:9566"/>
        <dbReference type="Rhea" id="RHEA-COMP:10914"/>
        <dbReference type="ChEBI" id="CHEBI:15378"/>
        <dbReference type="ChEBI" id="CHEBI:17976"/>
        <dbReference type="ChEBI" id="CHEBI:57856"/>
        <dbReference type="ChEBI" id="CHEBI:59789"/>
        <dbReference type="ChEBI" id="CHEBI:84422"/>
        <dbReference type="EC" id="2.1.1.64"/>
    </reaction>
</comment>
<keyword evidence="5" id="KW-0999">Mitochondrion inner membrane</keyword>
<evidence type="ECO:0000256" key="4">
    <source>
        <dbReference type="ARBA" id="ARBA00022691"/>
    </source>
</evidence>
<protein>
    <recommendedName>
        <fullName evidence="5">Ubiquinone biosynthesis O-methyltransferase, mitochondrial</fullName>
    </recommendedName>
    <alternativeName>
        <fullName evidence="5">3-demethylubiquinol 3-O-methyltransferase</fullName>
        <ecNumber evidence="5">2.1.1.64</ecNumber>
    </alternativeName>
    <alternativeName>
        <fullName evidence="5">3-demethylubiquinone 3-O-methyltransferase</fullName>
        <ecNumber evidence="5">2.1.1.-</ecNumber>
    </alternativeName>
    <alternativeName>
        <fullName evidence="5">Polyprenyldihydroxybenzoate methyltransferase</fullName>
        <ecNumber evidence="5">2.1.1.114</ecNumber>
    </alternativeName>
</protein>
<keyword evidence="5" id="KW-0472">Membrane</keyword>
<keyword evidence="2 5" id="KW-0808">Transferase</keyword>
<dbReference type="Proteomes" id="UP000037751">
    <property type="component" value="Unassembled WGS sequence"/>
</dbReference>
<feature type="binding site" evidence="5">
    <location>
        <position position="186"/>
    </location>
    <ligand>
        <name>Mg(2+)</name>
        <dbReference type="ChEBI" id="CHEBI:18420"/>
    </ligand>
</feature>
<feature type="binding site" evidence="5">
    <location>
        <position position="181"/>
    </location>
    <ligand>
        <name>S-adenosyl-L-methionine</name>
        <dbReference type="ChEBI" id="CHEBI:59789"/>
    </ligand>
</feature>
<dbReference type="InterPro" id="IPR010233">
    <property type="entry name" value="UbiG_MeTrfase"/>
</dbReference>
<feature type="binding site" evidence="5">
    <location>
        <position position="124"/>
    </location>
    <ligand>
        <name>S-adenosyl-L-methionine</name>
        <dbReference type="ChEBI" id="CHEBI:59789"/>
    </ligand>
</feature>
<keyword evidence="4 5" id="KW-0949">S-adenosyl-L-methionine</keyword>
<dbReference type="EC" id="2.1.1.-" evidence="5"/>
<evidence type="ECO:0000256" key="3">
    <source>
        <dbReference type="ARBA" id="ARBA00022688"/>
    </source>
</evidence>
<comment type="pathway">
    <text evidence="5">Cofactor biosynthesis; ubiquinone biosynthesis.</text>
</comment>
<dbReference type="AlphaFoldDB" id="A0A0M8MS91"/>
<feature type="binding site" evidence="5">
    <location>
        <position position="185"/>
    </location>
    <ligand>
        <name>Mg(2+)</name>
        <dbReference type="ChEBI" id="CHEBI:18420"/>
    </ligand>
</feature>
<feature type="binding site" evidence="5">
    <location>
        <position position="59"/>
    </location>
    <ligand>
        <name>S-adenosyl-L-methionine</name>
        <dbReference type="ChEBI" id="CHEBI:59789"/>
    </ligand>
</feature>
<keyword evidence="7" id="KW-1185">Reference proteome</keyword>
<dbReference type="GO" id="GO:0046872">
    <property type="term" value="F:metal ion binding"/>
    <property type="evidence" value="ECO:0007669"/>
    <property type="project" value="UniProtKB-KW"/>
</dbReference>